<dbReference type="PRINTS" id="PR00622">
    <property type="entry name" value="HISTONEH3"/>
</dbReference>
<dbReference type="SUPFAM" id="SSF47113">
    <property type="entry name" value="Histone-fold"/>
    <property type="match status" value="1"/>
</dbReference>
<dbReference type="InterPro" id="IPR000164">
    <property type="entry name" value="Histone_H3/CENP-A"/>
</dbReference>
<sequence>MASLVSRTKTTIKEMIMKLLDQRNDIDNGRKILFTVVLILVNLLLPRPQGNMPILRMESEKPHHYRPGTVAFLEIRKYAKSTGLLIGKLPFQCLVRGIAQDFKANLGPRAMLCLPPFDPTKKKKKKLRGRPPYDKSTTLGTRIVLKGKDLNFEENQGLSYCDRIQVQRELQNEECHVSR</sequence>
<name>A0A6N2LZY5_SALVM</name>
<dbReference type="GO" id="GO:0046982">
    <property type="term" value="F:protein heterodimerization activity"/>
    <property type="evidence" value="ECO:0007669"/>
    <property type="project" value="InterPro"/>
</dbReference>
<dbReference type="AlphaFoldDB" id="A0A6N2LZY5"/>
<dbReference type="SMART" id="SM00428">
    <property type="entry name" value="H3"/>
    <property type="match status" value="1"/>
</dbReference>
<protein>
    <submittedName>
        <fullName evidence="3">Uncharacterized protein</fullName>
    </submittedName>
</protein>
<dbReference type="GO" id="GO:0030527">
    <property type="term" value="F:structural constituent of chromatin"/>
    <property type="evidence" value="ECO:0007669"/>
    <property type="project" value="InterPro"/>
</dbReference>
<dbReference type="GO" id="GO:0000786">
    <property type="term" value="C:nucleosome"/>
    <property type="evidence" value="ECO:0007669"/>
    <property type="project" value="InterPro"/>
</dbReference>
<dbReference type="EMBL" id="CAADRP010001630">
    <property type="protein sequence ID" value="VFU45855.1"/>
    <property type="molecule type" value="Genomic_DNA"/>
</dbReference>
<accession>A0A6N2LZY5</accession>
<comment type="similarity">
    <text evidence="1">Belongs to the histone H3 family.</text>
</comment>
<dbReference type="PANTHER" id="PTHR11426">
    <property type="entry name" value="HISTONE H3"/>
    <property type="match status" value="1"/>
</dbReference>
<evidence type="ECO:0000313" key="3">
    <source>
        <dbReference type="EMBL" id="VFU45855.1"/>
    </source>
</evidence>
<dbReference type="Gene3D" id="1.10.20.10">
    <property type="entry name" value="Histone, subunit A"/>
    <property type="match status" value="1"/>
</dbReference>
<keyword evidence="2" id="KW-0007">Acetylation</keyword>
<evidence type="ECO:0000256" key="1">
    <source>
        <dbReference type="ARBA" id="ARBA00010343"/>
    </source>
</evidence>
<reference evidence="3" key="1">
    <citation type="submission" date="2019-03" db="EMBL/GenBank/DDBJ databases">
        <authorList>
            <person name="Mank J."/>
            <person name="Almeida P."/>
        </authorList>
    </citation>
    <scope>NUCLEOTIDE SEQUENCE</scope>
    <source>
        <strain evidence="3">78183</strain>
    </source>
</reference>
<gene>
    <name evidence="3" type="ORF">SVIM_LOCUS288998</name>
</gene>
<organism evidence="3">
    <name type="scientific">Salix viminalis</name>
    <name type="common">Common osier</name>
    <name type="synonym">Basket willow</name>
    <dbReference type="NCBI Taxonomy" id="40686"/>
    <lineage>
        <taxon>Eukaryota</taxon>
        <taxon>Viridiplantae</taxon>
        <taxon>Streptophyta</taxon>
        <taxon>Embryophyta</taxon>
        <taxon>Tracheophyta</taxon>
        <taxon>Spermatophyta</taxon>
        <taxon>Magnoliopsida</taxon>
        <taxon>eudicotyledons</taxon>
        <taxon>Gunneridae</taxon>
        <taxon>Pentapetalae</taxon>
        <taxon>rosids</taxon>
        <taxon>fabids</taxon>
        <taxon>Malpighiales</taxon>
        <taxon>Salicaceae</taxon>
        <taxon>Saliceae</taxon>
        <taxon>Salix</taxon>
    </lineage>
</organism>
<dbReference type="GO" id="GO:0003677">
    <property type="term" value="F:DNA binding"/>
    <property type="evidence" value="ECO:0007669"/>
    <property type="project" value="InterPro"/>
</dbReference>
<evidence type="ECO:0000256" key="2">
    <source>
        <dbReference type="ARBA" id="ARBA00022990"/>
    </source>
</evidence>
<dbReference type="InterPro" id="IPR009072">
    <property type="entry name" value="Histone-fold"/>
</dbReference>
<proteinExistence type="inferred from homology"/>